<dbReference type="Proteomes" id="UP001437256">
    <property type="component" value="Unassembled WGS sequence"/>
</dbReference>
<sequence length="875" mass="99551">MNLASLLNSVKTDNHGTKSDAHINTLPDSIQYNVVLNKDTTLSQLSVYPLGAQVPYPRTSDEKCNPEGHLFAIDPSNWSNPTNDLGYSQGEPKGQRKAMYVSVLKDSCGKMVPCVKKYRTCQGIKYCNYADPAQVHKRHVQADLQAFRNQEESLSRSNPTRDILEATLGLWATYRDRGCFGELLEQTRYSPSELEVLSKVRATPEKARRGAKSKETCKGRLRLMTCDQNLLLRCEHWSKTSRKHTSDAISSAKYDLKYFWALFYGDKMTIHFYEETMREEGYGPLVPCTTVRNVSTISAVCPNHHHSGNGDLYMTELQTLPCESKFSVYEPYPEYRQQCPWILLVCRGPHTHAVPALTKTPNTVRTAILSFLDKLDDLANLTTRRLIRSDAAKVFLQAQLPLLSEPTFIDLHCSLNNRDHLQAMINHAQSQRFPDGTGWQGLLRLKASEENLPALERYIRYAEQMVLTDDEEVSTSEPSRLIICVLARNSQHLVQDAQYIQSDISFKRVTGWLEFELGGFDRSGNSSVCYVRAYLNRQTAEAHRLMLLQIHKIVEGDTGKQLRYRHLHANSSNDFGFQGILSWTVDQHGGQAKGIGEYLQAIAPRGKLDLHERARLLTDLDPYDHLRRILRVCKAHFYRNIQECHCESSVKEKMRSLACYHHSSWEETLDYIEKEGNKKAQDWLADKCRCKFAFPALCWERSLIPSDVWRATDGTSNIIESLHQDALIDGGHCSLVGGVLKAKKYDVIQLQTYTISRNGRVPVRYVERTPTVRQYDSVRRKNLMRNNQLSSEDQRIQDQNKALLKAKTNMVVAKRELDGLTEGLGTAEKRRKLDTKYAKAKGAYTKALQSSEALVDENKGSGCVEIEFFLSDDDG</sequence>
<reference evidence="1 2" key="1">
    <citation type="submission" date="2024-05" db="EMBL/GenBank/DDBJ databases">
        <title>A draft genome resource for the thread blight pathogen Marasmius tenuissimus strain MS-2.</title>
        <authorList>
            <person name="Yulfo-Soto G.E."/>
            <person name="Baruah I.K."/>
            <person name="Amoako-Attah I."/>
            <person name="Bukari Y."/>
            <person name="Meinhardt L.W."/>
            <person name="Bailey B.A."/>
            <person name="Cohen S.P."/>
        </authorList>
    </citation>
    <scope>NUCLEOTIDE SEQUENCE [LARGE SCALE GENOMIC DNA]</scope>
    <source>
        <strain evidence="1 2">MS-2</strain>
    </source>
</reference>
<evidence type="ECO:0000313" key="2">
    <source>
        <dbReference type="Proteomes" id="UP001437256"/>
    </source>
</evidence>
<accession>A0ABR2Z8W7</accession>
<evidence type="ECO:0000313" key="1">
    <source>
        <dbReference type="EMBL" id="KAL0057790.1"/>
    </source>
</evidence>
<name>A0ABR2Z8W7_9AGAR</name>
<comment type="caution">
    <text evidence="1">The sequence shown here is derived from an EMBL/GenBank/DDBJ whole genome shotgun (WGS) entry which is preliminary data.</text>
</comment>
<gene>
    <name evidence="1" type="ORF">AAF712_015556</name>
</gene>
<organism evidence="1 2">
    <name type="scientific">Marasmius tenuissimus</name>
    <dbReference type="NCBI Taxonomy" id="585030"/>
    <lineage>
        <taxon>Eukaryota</taxon>
        <taxon>Fungi</taxon>
        <taxon>Dikarya</taxon>
        <taxon>Basidiomycota</taxon>
        <taxon>Agaricomycotina</taxon>
        <taxon>Agaricomycetes</taxon>
        <taxon>Agaricomycetidae</taxon>
        <taxon>Agaricales</taxon>
        <taxon>Marasmiineae</taxon>
        <taxon>Marasmiaceae</taxon>
        <taxon>Marasmius</taxon>
    </lineage>
</organism>
<dbReference type="EMBL" id="JBBXMP010000434">
    <property type="protein sequence ID" value="KAL0057790.1"/>
    <property type="molecule type" value="Genomic_DNA"/>
</dbReference>
<protein>
    <submittedName>
        <fullName evidence="1">Uncharacterized protein</fullName>
    </submittedName>
</protein>
<proteinExistence type="predicted"/>
<keyword evidence="2" id="KW-1185">Reference proteome</keyword>